<name>A0A1G9UIA7_9FIRM</name>
<dbReference type="PANTHER" id="PTHR43617:SF22">
    <property type="entry name" value="L-AMINO ACID N-ACETYLTRANSFERASE AAAT"/>
    <property type="match status" value="1"/>
</dbReference>
<dbReference type="CDD" id="cd04301">
    <property type="entry name" value="NAT_SF"/>
    <property type="match status" value="1"/>
</dbReference>
<dbReference type="GO" id="GO:0016747">
    <property type="term" value="F:acyltransferase activity, transferring groups other than amino-acyl groups"/>
    <property type="evidence" value="ECO:0007669"/>
    <property type="project" value="InterPro"/>
</dbReference>
<evidence type="ECO:0000313" key="2">
    <source>
        <dbReference type="EMBL" id="SDM59660.1"/>
    </source>
</evidence>
<dbReference type="InterPro" id="IPR050276">
    <property type="entry name" value="MshD_Acetyltransferase"/>
</dbReference>
<feature type="domain" description="N-acetyltransferase" evidence="1">
    <location>
        <begin position="15"/>
        <end position="181"/>
    </location>
</feature>
<gene>
    <name evidence="2" type="ORF">SAMN05216544_0777</name>
</gene>
<organism evidence="2 3">
    <name type="scientific">Lachnospira pectinoschiza</name>
    <dbReference type="NCBI Taxonomy" id="28052"/>
    <lineage>
        <taxon>Bacteria</taxon>
        <taxon>Bacillati</taxon>
        <taxon>Bacillota</taxon>
        <taxon>Clostridia</taxon>
        <taxon>Lachnospirales</taxon>
        <taxon>Lachnospiraceae</taxon>
        <taxon>Lachnospira</taxon>
    </lineage>
</organism>
<evidence type="ECO:0000259" key="1">
    <source>
        <dbReference type="PROSITE" id="PS51186"/>
    </source>
</evidence>
<dbReference type="InterPro" id="IPR016181">
    <property type="entry name" value="Acyl_CoA_acyltransferase"/>
</dbReference>
<dbReference type="RefSeq" id="WP_074520989.1">
    <property type="nucleotide sequence ID" value="NZ_FNHZ01000001.1"/>
</dbReference>
<evidence type="ECO:0000313" key="3">
    <source>
        <dbReference type="Proteomes" id="UP000187651"/>
    </source>
</evidence>
<keyword evidence="3" id="KW-1185">Reference proteome</keyword>
<sequence length="181" mass="21102">MLIEPRVFRWNEKTIEIRSALPEDAKKLKEHREATAAETHFMARYPEDGDIDFGKMRNGIESMRDSQRDYLVTAFLGDEIVGDLGVMLVRPHMKYLHRAYLGMSIRQKYTGMGLGSFMMEIALEQAKKNGFEQVELGVFSDNKRAQGLYRKYGFKEYGRTPRAFKLKDGTYRDEIIMVRML</sequence>
<dbReference type="SUPFAM" id="SSF55729">
    <property type="entry name" value="Acyl-CoA N-acyltransferases (Nat)"/>
    <property type="match status" value="1"/>
</dbReference>
<reference evidence="3" key="1">
    <citation type="submission" date="2016-10" db="EMBL/GenBank/DDBJ databases">
        <authorList>
            <person name="Varghese N."/>
            <person name="Submissions S."/>
        </authorList>
    </citation>
    <scope>NUCLEOTIDE SEQUENCE [LARGE SCALE GENOMIC DNA]</scope>
    <source>
        <strain evidence="3">M83</strain>
    </source>
</reference>
<keyword evidence="2" id="KW-0012">Acyltransferase</keyword>
<dbReference type="EMBL" id="FNHZ01000001">
    <property type="protein sequence ID" value="SDM59660.1"/>
    <property type="molecule type" value="Genomic_DNA"/>
</dbReference>
<dbReference type="Gene3D" id="3.40.630.30">
    <property type="match status" value="1"/>
</dbReference>
<protein>
    <submittedName>
        <fullName evidence="2">L-amino acid N-acyltransferase YncA</fullName>
    </submittedName>
</protein>
<dbReference type="OrthoDB" id="948250at2"/>
<dbReference type="InterPro" id="IPR000182">
    <property type="entry name" value="GNAT_dom"/>
</dbReference>
<dbReference type="Pfam" id="PF00583">
    <property type="entry name" value="Acetyltransf_1"/>
    <property type="match status" value="1"/>
</dbReference>
<proteinExistence type="predicted"/>
<dbReference type="AlphaFoldDB" id="A0A1G9UIA7"/>
<dbReference type="Proteomes" id="UP000187651">
    <property type="component" value="Unassembled WGS sequence"/>
</dbReference>
<keyword evidence="2" id="KW-0808">Transferase</keyword>
<accession>A0A1G9UIA7</accession>
<dbReference type="PROSITE" id="PS51186">
    <property type="entry name" value="GNAT"/>
    <property type="match status" value="1"/>
</dbReference>
<dbReference type="PANTHER" id="PTHR43617">
    <property type="entry name" value="L-AMINO ACID N-ACETYLTRANSFERASE"/>
    <property type="match status" value="1"/>
</dbReference>